<evidence type="ECO:0000313" key="1">
    <source>
        <dbReference type="EMBL" id="POZ84524.1"/>
    </source>
</evidence>
<dbReference type="AlphaFoldDB" id="A0A2S5DZK9"/>
<name>A0A2S5DZK9_9BURK</name>
<proteinExistence type="predicted"/>
<organism evidence="1 2">
    <name type="scientific">Burkholderia contaminans</name>
    <dbReference type="NCBI Taxonomy" id="488447"/>
    <lineage>
        <taxon>Bacteria</taxon>
        <taxon>Pseudomonadati</taxon>
        <taxon>Pseudomonadota</taxon>
        <taxon>Betaproteobacteria</taxon>
        <taxon>Burkholderiales</taxon>
        <taxon>Burkholderiaceae</taxon>
        <taxon>Burkholderia</taxon>
        <taxon>Burkholderia cepacia complex</taxon>
    </lineage>
</organism>
<dbReference type="Pfam" id="PF18143">
    <property type="entry name" value="HAD_SAK_2"/>
    <property type="match status" value="1"/>
</dbReference>
<dbReference type="Proteomes" id="UP000238655">
    <property type="component" value="Chromosome 1"/>
</dbReference>
<evidence type="ECO:0000313" key="2">
    <source>
        <dbReference type="Proteomes" id="UP000238655"/>
    </source>
</evidence>
<dbReference type="RefSeq" id="WP_089460598.1">
    <property type="nucleotide sequence ID" value="NZ_CM009575.1"/>
</dbReference>
<gene>
    <name evidence="1" type="ORF">C3743_31705</name>
</gene>
<protein>
    <recommendedName>
        <fullName evidence="3">HAD family hydrolase</fullName>
    </recommendedName>
</protein>
<comment type="caution">
    <text evidence="1">The sequence shown here is derived from an EMBL/GenBank/DDBJ whole genome shotgun (WGS) entry which is preliminary data.</text>
</comment>
<accession>A0A2S5DZK9</accession>
<dbReference type="EMBL" id="PQVP01000002">
    <property type="protein sequence ID" value="POZ84524.1"/>
    <property type="molecule type" value="Genomic_DNA"/>
</dbReference>
<reference evidence="1 2" key="1">
    <citation type="submission" date="2018-01" db="EMBL/GenBank/DDBJ databases">
        <title>Successful Treatment of Persistent Burkholderia cepacia Bacteremia with Ceftazidime-Avibactam.</title>
        <authorList>
            <person name="Tamma P."/>
            <person name="Fan Y."/>
            <person name="Bergman Y."/>
            <person name="Sick-Samuels A."/>
            <person name="Hsu A."/>
            <person name="Timp W."/>
            <person name="Simner P."/>
        </authorList>
    </citation>
    <scope>NUCLEOTIDE SEQUENCE [LARGE SCALE GENOMIC DNA]</scope>
    <source>
        <strain evidence="1 2">170816</strain>
    </source>
</reference>
<sequence>MLKEFSGPTYEIPRPRHTGGRLLFLDYDGVLHPENVFLLHRRGPTLQNSPGHQLFEHCELLEELLASYSDVRIVLSTSWVRRYRGSIRRVSYRLTPGLQARVIGATYHSRMDPAEFAQAPRGMQIWGDVLRRKPSAWLALDDDYLHWPAWCREQLVRTDPMFGIAEPSVLAELKTKLDKAFGGYGLKSHG</sequence>
<dbReference type="GeneID" id="93028056"/>
<evidence type="ECO:0008006" key="3">
    <source>
        <dbReference type="Google" id="ProtNLM"/>
    </source>
</evidence>